<dbReference type="InterPro" id="IPR050515">
    <property type="entry name" value="Beta-lactam/transpept"/>
</dbReference>
<feature type="non-terminal residue" evidence="2">
    <location>
        <position position="1"/>
    </location>
</feature>
<dbReference type="Proteomes" id="UP000305222">
    <property type="component" value="Unassembled WGS sequence"/>
</dbReference>
<evidence type="ECO:0000313" key="2">
    <source>
        <dbReference type="EMBL" id="TKI79638.1"/>
    </source>
</evidence>
<dbReference type="Gene3D" id="3.40.710.10">
    <property type="entry name" value="DD-peptidase/beta-lactamase superfamily"/>
    <property type="match status" value="1"/>
</dbReference>
<dbReference type="SUPFAM" id="SSF56601">
    <property type="entry name" value="beta-lactamase/transpeptidase-like"/>
    <property type="match status" value="1"/>
</dbReference>
<dbReference type="PANTHER" id="PTHR30627">
    <property type="entry name" value="PEPTIDOGLYCAN D,D-TRANSPEPTIDASE"/>
    <property type="match status" value="1"/>
</dbReference>
<dbReference type="EMBL" id="SZON01003553">
    <property type="protein sequence ID" value="TKI79638.1"/>
    <property type="molecule type" value="Genomic_DNA"/>
</dbReference>
<dbReference type="AlphaFoldDB" id="A0A4U2ZXJ4"/>
<dbReference type="InterPro" id="IPR001460">
    <property type="entry name" value="PCN-bd_Tpept"/>
</dbReference>
<comment type="caution">
    <text evidence="2">The sequence shown here is derived from an EMBL/GenBank/DDBJ whole genome shotgun (WGS) entry which is preliminary data.</text>
</comment>
<dbReference type="GO" id="GO:0071555">
    <property type="term" value="P:cell wall organization"/>
    <property type="evidence" value="ECO:0007669"/>
    <property type="project" value="TreeGrafter"/>
</dbReference>
<evidence type="ECO:0000259" key="1">
    <source>
        <dbReference type="Pfam" id="PF00905"/>
    </source>
</evidence>
<feature type="domain" description="Penicillin-binding protein transpeptidase" evidence="1">
    <location>
        <begin position="5"/>
        <end position="59"/>
    </location>
</feature>
<dbReference type="GO" id="GO:0005886">
    <property type="term" value="C:plasma membrane"/>
    <property type="evidence" value="ECO:0007669"/>
    <property type="project" value="TreeGrafter"/>
</dbReference>
<name>A0A4U2ZXJ4_9BACI</name>
<protein>
    <submittedName>
        <fullName evidence="2">Dihydropteridine reductase</fullName>
    </submittedName>
</protein>
<dbReference type="InterPro" id="IPR012338">
    <property type="entry name" value="Beta-lactam/transpept-like"/>
</dbReference>
<proteinExistence type="predicted"/>
<feature type="non-terminal residue" evidence="2">
    <location>
        <position position="73"/>
    </location>
</feature>
<sequence length="73" mass="8161">NGGFGWGSITFDEGFERSSNVAFSILEDQLLKPDKFKQYMNKFGFNQKTGIDLPGESKNTLLLNTQNIQNLGT</sequence>
<gene>
    <name evidence="2" type="ORF">FC699_35770</name>
</gene>
<dbReference type="GO" id="GO:0008658">
    <property type="term" value="F:penicillin binding"/>
    <property type="evidence" value="ECO:0007669"/>
    <property type="project" value="InterPro"/>
</dbReference>
<organism evidence="2 3">
    <name type="scientific">Bacillus wiedmannii</name>
    <dbReference type="NCBI Taxonomy" id="1890302"/>
    <lineage>
        <taxon>Bacteria</taxon>
        <taxon>Bacillati</taxon>
        <taxon>Bacillota</taxon>
        <taxon>Bacilli</taxon>
        <taxon>Bacillales</taxon>
        <taxon>Bacillaceae</taxon>
        <taxon>Bacillus</taxon>
        <taxon>Bacillus cereus group</taxon>
    </lineage>
</organism>
<dbReference type="Pfam" id="PF00905">
    <property type="entry name" value="Transpeptidase"/>
    <property type="match status" value="1"/>
</dbReference>
<evidence type="ECO:0000313" key="3">
    <source>
        <dbReference type="Proteomes" id="UP000305222"/>
    </source>
</evidence>
<accession>A0A4U2ZXJ4</accession>
<dbReference type="PANTHER" id="PTHR30627:SF26">
    <property type="entry name" value="PENICILLIN-BINDING PROTEIN 2B"/>
    <property type="match status" value="1"/>
</dbReference>
<reference evidence="2 3" key="1">
    <citation type="journal article" date="2019" name="Environ. Microbiol.">
        <title>An active ?-lactamase is a part of an orchestrated cell wall stress resistance network of Bacillus subtilis and related rhizosphere species.</title>
        <authorList>
            <person name="Bucher T."/>
            <person name="Keren-Paz A."/>
            <person name="Hausser J."/>
            <person name="Olender T."/>
            <person name="Cytryn E."/>
            <person name="Kolodkin-Gal I."/>
        </authorList>
    </citation>
    <scope>NUCLEOTIDE SEQUENCE [LARGE SCALE GENOMIC DNA]</scope>
    <source>
        <strain evidence="2 3">I5</strain>
    </source>
</reference>